<dbReference type="SMART" id="SM00129">
    <property type="entry name" value="KISc"/>
    <property type="match status" value="1"/>
</dbReference>
<dbReference type="PANTHER" id="PTHR47968">
    <property type="entry name" value="CENTROMERE PROTEIN E"/>
    <property type="match status" value="1"/>
</dbReference>
<dbReference type="PROSITE" id="PS50067">
    <property type="entry name" value="KINESIN_MOTOR_2"/>
    <property type="match status" value="2"/>
</dbReference>
<dbReference type="PROSITE" id="PS00411">
    <property type="entry name" value="KINESIN_MOTOR_1"/>
    <property type="match status" value="1"/>
</dbReference>
<evidence type="ECO:0000313" key="9">
    <source>
        <dbReference type="Proteomes" id="UP001642360"/>
    </source>
</evidence>
<proteinExistence type="inferred from homology"/>
<evidence type="ECO:0000256" key="2">
    <source>
        <dbReference type="ARBA" id="ARBA00022840"/>
    </source>
</evidence>
<feature type="domain" description="Kinesin motor" evidence="7">
    <location>
        <begin position="3"/>
        <end position="128"/>
    </location>
</feature>
<dbReference type="InterPro" id="IPR027640">
    <property type="entry name" value="Kinesin-like_fam"/>
</dbReference>
<protein>
    <recommendedName>
        <fullName evidence="5">Kinesin-like protein</fullName>
    </recommendedName>
</protein>
<reference evidence="8 9" key="1">
    <citation type="submission" date="2024-02" db="EMBL/GenBank/DDBJ databases">
        <authorList>
            <person name="Vignale AGUSTIN F."/>
            <person name="Sosa J E."/>
            <person name="Modenutti C."/>
        </authorList>
    </citation>
    <scope>NUCLEOTIDE SEQUENCE [LARGE SCALE GENOMIC DNA]</scope>
</reference>
<evidence type="ECO:0000259" key="7">
    <source>
        <dbReference type="PROSITE" id="PS50067"/>
    </source>
</evidence>
<dbReference type="InterPro" id="IPR019821">
    <property type="entry name" value="Kinesin_motor_CS"/>
</dbReference>
<dbReference type="AlphaFoldDB" id="A0ABC8UBB6"/>
<name>A0ABC8UBB6_9AQUA</name>
<evidence type="ECO:0000256" key="5">
    <source>
        <dbReference type="RuleBase" id="RU000394"/>
    </source>
</evidence>
<dbReference type="SUPFAM" id="SSF52540">
    <property type="entry name" value="P-loop containing nucleoside triphosphate hydrolases"/>
    <property type="match status" value="1"/>
</dbReference>
<accession>A0ABC8UBB6</accession>
<keyword evidence="3 4" id="KW-0505">Motor protein</keyword>
<dbReference type="Pfam" id="PF00225">
    <property type="entry name" value="Kinesin"/>
    <property type="match status" value="2"/>
</dbReference>
<comment type="caution">
    <text evidence="8">The sequence shown here is derived from an EMBL/GenBank/DDBJ whole genome shotgun (WGS) entry which is preliminary data.</text>
</comment>
<dbReference type="EMBL" id="CAUOFW020007392">
    <property type="protein sequence ID" value="CAK9179065.1"/>
    <property type="molecule type" value="Genomic_DNA"/>
</dbReference>
<evidence type="ECO:0000256" key="4">
    <source>
        <dbReference type="PROSITE-ProRule" id="PRU00283"/>
    </source>
</evidence>
<keyword evidence="1 4" id="KW-0547">Nucleotide-binding</keyword>
<dbReference type="GO" id="GO:0005874">
    <property type="term" value="C:microtubule"/>
    <property type="evidence" value="ECO:0007669"/>
    <property type="project" value="UniProtKB-KW"/>
</dbReference>
<gene>
    <name evidence="8" type="ORF">ILEXP_LOCUS49004</name>
</gene>
<dbReference type="InterPro" id="IPR036961">
    <property type="entry name" value="Kinesin_motor_dom_sf"/>
</dbReference>
<keyword evidence="9" id="KW-1185">Reference proteome</keyword>
<dbReference type="PANTHER" id="PTHR47968:SF17">
    <property type="entry name" value="KINESIN-LIKE PROTEIN"/>
    <property type="match status" value="1"/>
</dbReference>
<evidence type="ECO:0000256" key="1">
    <source>
        <dbReference type="ARBA" id="ARBA00022741"/>
    </source>
</evidence>
<dbReference type="Proteomes" id="UP001642360">
    <property type="component" value="Unassembled WGS sequence"/>
</dbReference>
<feature type="coiled-coil region" evidence="6">
    <location>
        <begin position="333"/>
        <end position="367"/>
    </location>
</feature>
<evidence type="ECO:0000313" key="8">
    <source>
        <dbReference type="EMBL" id="CAK9179065.1"/>
    </source>
</evidence>
<evidence type="ECO:0000256" key="3">
    <source>
        <dbReference type="ARBA" id="ARBA00023175"/>
    </source>
</evidence>
<evidence type="ECO:0000256" key="6">
    <source>
        <dbReference type="SAM" id="Coils"/>
    </source>
</evidence>
<sequence length="400" mass="44654">MSKITVCARFRPLNSKERRDHGDSICIDAQDDETFSFKDDKEDEHTFSFDRVFYEESEQADVYQYLALPIVIDAVNAINGTIITYGQTGAGKTYTMEGPCITDCHEQKKGLLPRVVDGLFKAIELSDDPTSYKIKLSMAEIYMEKVRVKTGKLILVDLAGSEKVEKSGAEGRVLEEAKAINKSLSALGNVINALTCGPQGKTNHIPYRDSKLTRILQDALGGNSQAALLCCCSPSPSNASESMSTLRFGARAKHIKSSLRVQCKEDKFDKTHGPTSLPKDETCQKILDKLRGKLDVDVMELLEELFIEEGIFNDFNSDEEVESAFKDVTSRTISSLQQAVEELLVTVEELEGENKALKARVEAAERYDAHWKEARENPSFLHRILGINGFISWFGSFFHI</sequence>
<organism evidence="8 9">
    <name type="scientific">Ilex paraguariensis</name>
    <name type="common">yerba mate</name>
    <dbReference type="NCBI Taxonomy" id="185542"/>
    <lineage>
        <taxon>Eukaryota</taxon>
        <taxon>Viridiplantae</taxon>
        <taxon>Streptophyta</taxon>
        <taxon>Embryophyta</taxon>
        <taxon>Tracheophyta</taxon>
        <taxon>Spermatophyta</taxon>
        <taxon>Magnoliopsida</taxon>
        <taxon>eudicotyledons</taxon>
        <taxon>Gunneridae</taxon>
        <taxon>Pentapetalae</taxon>
        <taxon>asterids</taxon>
        <taxon>campanulids</taxon>
        <taxon>Aquifoliales</taxon>
        <taxon>Aquifoliaceae</taxon>
        <taxon>Ilex</taxon>
    </lineage>
</organism>
<comment type="caution">
    <text evidence="4">Lacks conserved residue(s) required for the propagation of feature annotation.</text>
</comment>
<dbReference type="InterPro" id="IPR001752">
    <property type="entry name" value="Kinesin_motor_dom"/>
</dbReference>
<dbReference type="InterPro" id="IPR027417">
    <property type="entry name" value="P-loop_NTPase"/>
</dbReference>
<keyword evidence="2 4" id="KW-0067">ATP-binding</keyword>
<keyword evidence="6" id="KW-0175">Coiled coil</keyword>
<feature type="binding site" evidence="4">
    <location>
        <begin position="86"/>
        <end position="93"/>
    </location>
    <ligand>
        <name>ATP</name>
        <dbReference type="ChEBI" id="CHEBI:30616"/>
    </ligand>
</feature>
<feature type="domain" description="Kinesin motor" evidence="7">
    <location>
        <begin position="134"/>
        <end position="255"/>
    </location>
</feature>
<dbReference type="Gene3D" id="3.40.850.10">
    <property type="entry name" value="Kinesin motor domain"/>
    <property type="match status" value="2"/>
</dbReference>
<comment type="similarity">
    <text evidence="4 5">Belongs to the TRAFAC class myosin-kinesin ATPase superfamily. Kinesin family.</text>
</comment>
<keyword evidence="5" id="KW-0493">Microtubule</keyword>
<dbReference type="GO" id="GO:0003774">
    <property type="term" value="F:cytoskeletal motor activity"/>
    <property type="evidence" value="ECO:0007669"/>
    <property type="project" value="UniProtKB-UniRule"/>
</dbReference>
<dbReference type="PRINTS" id="PR00380">
    <property type="entry name" value="KINESINHEAVY"/>
</dbReference>
<dbReference type="GO" id="GO:0005524">
    <property type="term" value="F:ATP binding"/>
    <property type="evidence" value="ECO:0007669"/>
    <property type="project" value="UniProtKB-UniRule"/>
</dbReference>